<dbReference type="PROSITE" id="PS50011">
    <property type="entry name" value="PROTEIN_KINASE_DOM"/>
    <property type="match status" value="1"/>
</dbReference>
<dbReference type="EMBL" id="JH711583">
    <property type="protein sequence ID" value="EIW77925.1"/>
    <property type="molecule type" value="Genomic_DNA"/>
</dbReference>
<organism evidence="6 7">
    <name type="scientific">Coniophora puteana (strain RWD-64-598)</name>
    <name type="common">Brown rot fungus</name>
    <dbReference type="NCBI Taxonomy" id="741705"/>
    <lineage>
        <taxon>Eukaryota</taxon>
        <taxon>Fungi</taxon>
        <taxon>Dikarya</taxon>
        <taxon>Basidiomycota</taxon>
        <taxon>Agaricomycotina</taxon>
        <taxon>Agaricomycetes</taxon>
        <taxon>Agaricomycetidae</taxon>
        <taxon>Boletales</taxon>
        <taxon>Coniophorineae</taxon>
        <taxon>Coniophoraceae</taxon>
        <taxon>Coniophora</taxon>
    </lineage>
</organism>
<keyword evidence="4" id="KW-1133">Transmembrane helix</keyword>
<evidence type="ECO:0000313" key="7">
    <source>
        <dbReference type="Proteomes" id="UP000053558"/>
    </source>
</evidence>
<evidence type="ECO:0000313" key="6">
    <source>
        <dbReference type="EMBL" id="EIW77925.1"/>
    </source>
</evidence>
<dbReference type="KEGG" id="cput:CONPUDRAFT_128923"/>
<dbReference type="OMA" id="ITYALIM"/>
<dbReference type="InterPro" id="IPR020635">
    <property type="entry name" value="Tyr_kinase_cat_dom"/>
</dbReference>
<dbReference type="PROSITE" id="PS00109">
    <property type="entry name" value="PROTEIN_KINASE_TYR"/>
    <property type="match status" value="1"/>
</dbReference>
<dbReference type="GO" id="GO:0004713">
    <property type="term" value="F:protein tyrosine kinase activity"/>
    <property type="evidence" value="ECO:0007669"/>
    <property type="project" value="InterPro"/>
</dbReference>
<dbReference type="GeneID" id="19200161"/>
<keyword evidence="4" id="KW-0812">Transmembrane</keyword>
<evidence type="ECO:0000256" key="4">
    <source>
        <dbReference type="SAM" id="Phobius"/>
    </source>
</evidence>
<comment type="caution">
    <text evidence="6">The sequence shown here is derived from an EMBL/GenBank/DDBJ whole genome shotgun (WGS) entry which is preliminary data.</text>
</comment>
<reference evidence="7" key="1">
    <citation type="journal article" date="2012" name="Science">
        <title>The Paleozoic origin of enzymatic lignin decomposition reconstructed from 31 fungal genomes.</title>
        <authorList>
            <person name="Floudas D."/>
            <person name="Binder M."/>
            <person name="Riley R."/>
            <person name="Barry K."/>
            <person name="Blanchette R.A."/>
            <person name="Henrissat B."/>
            <person name="Martinez A.T."/>
            <person name="Otillar R."/>
            <person name="Spatafora J.W."/>
            <person name="Yadav J.S."/>
            <person name="Aerts A."/>
            <person name="Benoit I."/>
            <person name="Boyd A."/>
            <person name="Carlson A."/>
            <person name="Copeland A."/>
            <person name="Coutinho P.M."/>
            <person name="de Vries R.P."/>
            <person name="Ferreira P."/>
            <person name="Findley K."/>
            <person name="Foster B."/>
            <person name="Gaskell J."/>
            <person name="Glotzer D."/>
            <person name="Gorecki P."/>
            <person name="Heitman J."/>
            <person name="Hesse C."/>
            <person name="Hori C."/>
            <person name="Igarashi K."/>
            <person name="Jurgens J.A."/>
            <person name="Kallen N."/>
            <person name="Kersten P."/>
            <person name="Kohler A."/>
            <person name="Kuees U."/>
            <person name="Kumar T.K.A."/>
            <person name="Kuo A."/>
            <person name="LaButti K."/>
            <person name="Larrondo L.F."/>
            <person name="Lindquist E."/>
            <person name="Ling A."/>
            <person name="Lombard V."/>
            <person name="Lucas S."/>
            <person name="Lundell T."/>
            <person name="Martin R."/>
            <person name="McLaughlin D.J."/>
            <person name="Morgenstern I."/>
            <person name="Morin E."/>
            <person name="Murat C."/>
            <person name="Nagy L.G."/>
            <person name="Nolan M."/>
            <person name="Ohm R.A."/>
            <person name="Patyshakuliyeva A."/>
            <person name="Rokas A."/>
            <person name="Ruiz-Duenas F.J."/>
            <person name="Sabat G."/>
            <person name="Salamov A."/>
            <person name="Samejima M."/>
            <person name="Schmutz J."/>
            <person name="Slot J.C."/>
            <person name="St John F."/>
            <person name="Stenlid J."/>
            <person name="Sun H."/>
            <person name="Sun S."/>
            <person name="Syed K."/>
            <person name="Tsang A."/>
            <person name="Wiebenga A."/>
            <person name="Young D."/>
            <person name="Pisabarro A."/>
            <person name="Eastwood D.C."/>
            <person name="Martin F."/>
            <person name="Cullen D."/>
            <person name="Grigoriev I.V."/>
            <person name="Hibbett D.S."/>
        </authorList>
    </citation>
    <scope>NUCLEOTIDE SEQUENCE [LARGE SCALE GENOMIC DNA]</scope>
    <source>
        <strain evidence="7">RWD-64-598 SS2</strain>
    </source>
</reference>
<evidence type="ECO:0000256" key="2">
    <source>
        <dbReference type="ARBA" id="ARBA00022741"/>
    </source>
</evidence>
<evidence type="ECO:0000256" key="3">
    <source>
        <dbReference type="ARBA" id="ARBA00022840"/>
    </source>
</evidence>
<dbReference type="InterPro" id="IPR011009">
    <property type="entry name" value="Kinase-like_dom_sf"/>
</dbReference>
<accession>A0A5M3MH18</accession>
<name>A0A5M3MH18_CONPW</name>
<keyword evidence="4" id="KW-0472">Membrane</keyword>
<evidence type="ECO:0000256" key="1">
    <source>
        <dbReference type="ARBA" id="ARBA00022527"/>
    </source>
</evidence>
<dbReference type="Proteomes" id="UP000053558">
    <property type="component" value="Unassembled WGS sequence"/>
</dbReference>
<dbReference type="GO" id="GO:0005524">
    <property type="term" value="F:ATP binding"/>
    <property type="evidence" value="ECO:0007669"/>
    <property type="project" value="UniProtKB-KW"/>
</dbReference>
<keyword evidence="1" id="KW-0723">Serine/threonine-protein kinase</keyword>
<feature type="domain" description="Protein kinase" evidence="5">
    <location>
        <begin position="55"/>
        <end position="396"/>
    </location>
</feature>
<keyword evidence="7" id="KW-1185">Reference proteome</keyword>
<dbReference type="OrthoDB" id="2158884at2759"/>
<keyword evidence="6" id="KW-0418">Kinase</keyword>
<dbReference type="Pfam" id="PF00069">
    <property type="entry name" value="Pkinase"/>
    <property type="match status" value="1"/>
</dbReference>
<dbReference type="InterPro" id="IPR008266">
    <property type="entry name" value="Tyr_kinase_AS"/>
</dbReference>
<feature type="transmembrane region" description="Helical" evidence="4">
    <location>
        <begin position="485"/>
        <end position="509"/>
    </location>
</feature>
<dbReference type="RefSeq" id="XP_007772226.1">
    <property type="nucleotide sequence ID" value="XM_007774036.1"/>
</dbReference>
<dbReference type="AlphaFoldDB" id="A0A5M3MH18"/>
<keyword evidence="3" id="KW-0067">ATP-binding</keyword>
<evidence type="ECO:0000259" key="5">
    <source>
        <dbReference type="PROSITE" id="PS50011"/>
    </source>
</evidence>
<keyword evidence="6" id="KW-0808">Transferase</keyword>
<gene>
    <name evidence="6" type="ORF">CONPUDRAFT_128923</name>
</gene>
<proteinExistence type="predicted"/>
<dbReference type="Gene3D" id="1.10.510.10">
    <property type="entry name" value="Transferase(Phosphotransferase) domain 1"/>
    <property type="match status" value="1"/>
</dbReference>
<dbReference type="SMART" id="SM00219">
    <property type="entry name" value="TyrKc"/>
    <property type="match status" value="1"/>
</dbReference>
<dbReference type="GO" id="GO:0004674">
    <property type="term" value="F:protein serine/threonine kinase activity"/>
    <property type="evidence" value="ECO:0007669"/>
    <property type="project" value="UniProtKB-KW"/>
</dbReference>
<dbReference type="Gene3D" id="3.30.200.20">
    <property type="entry name" value="Phosphorylase Kinase, domain 1"/>
    <property type="match status" value="1"/>
</dbReference>
<dbReference type="InterPro" id="IPR000719">
    <property type="entry name" value="Prot_kinase_dom"/>
</dbReference>
<sequence>MQPSGRESAGNHMPSHQLASCPRQTDVFYVNGIPSQYVRDGNLVIDDKNASLRSFTYIKTLGDGYFGTVTLCDWHGALPPNTAPPDMQRSRPEYAGKRLVAVKRMKRVWEGGWAECKKLKEIEFLRTIPAHPSLISFYDVFLSPETKELYMVFESMEGNLYQLIRARKGRPLAGELVASIFRQAVLGLHHMHSNGYFHRDLRPENILVTTTGLSNYRSLSPIAAPGTTERDIIVIIKLADFGLARKIASHPPYTEYVSCRWYRAPELLFEVRDHSTPIDIWALGVTMAELVNLRPLFPGTAVIDQLDKIYDVLGDPYHDHGVDSRGRPRGGGRWVWGVQFARRQWGYHHEKITPRGIETCFDPSVPLTLVDCISDLLRHDPAKRLTSQECLAHQYFVESNPDHTPLTLSLGSPHVDARPVQCGGKDDTTTRTPGPKKLILDLRVRDDLVNVAVEEKDSQLLVYGTFGSDIERLSRRQGHDYFAEFWYGLLYASASVFALVLFAITYALIML</sequence>
<dbReference type="PANTHER" id="PTHR24055">
    <property type="entry name" value="MITOGEN-ACTIVATED PROTEIN KINASE"/>
    <property type="match status" value="1"/>
</dbReference>
<protein>
    <submittedName>
        <fullName evidence="6">Kinase-like protein</fullName>
    </submittedName>
</protein>
<keyword evidence="2" id="KW-0547">Nucleotide-binding</keyword>
<dbReference type="SUPFAM" id="SSF56112">
    <property type="entry name" value="Protein kinase-like (PK-like)"/>
    <property type="match status" value="1"/>
</dbReference>
<dbReference type="InterPro" id="IPR050117">
    <property type="entry name" value="MAPK"/>
</dbReference>